<reference evidence="9" key="1">
    <citation type="submission" date="2020-08" db="EMBL/GenBank/DDBJ databases">
        <authorList>
            <person name="Liu C."/>
            <person name="Sun Q."/>
        </authorList>
    </citation>
    <scope>NUCLEOTIDE SEQUENCE</scope>
    <source>
        <strain evidence="9">NSJ-65</strain>
    </source>
</reference>
<evidence type="ECO:0000259" key="8">
    <source>
        <dbReference type="Pfam" id="PF02687"/>
    </source>
</evidence>
<proteinExistence type="predicted"/>
<dbReference type="EMBL" id="JACOGI010000001">
    <property type="protein sequence ID" value="MBC3515292.1"/>
    <property type="molecule type" value="Genomic_DNA"/>
</dbReference>
<feature type="transmembrane region" description="Helical" evidence="7">
    <location>
        <begin position="20"/>
        <end position="42"/>
    </location>
</feature>
<keyword evidence="3 7" id="KW-0812">Transmembrane</keyword>
<evidence type="ECO:0000313" key="9">
    <source>
        <dbReference type="EMBL" id="MBC3515292.1"/>
    </source>
</evidence>
<keyword evidence="10" id="KW-1185">Reference proteome</keyword>
<comment type="subcellular location">
    <subcellularLocation>
        <location evidence="1">Cell membrane</location>
        <topology evidence="1">Multi-pass membrane protein</topology>
    </subcellularLocation>
</comment>
<dbReference type="GO" id="GO:0022857">
    <property type="term" value="F:transmembrane transporter activity"/>
    <property type="evidence" value="ECO:0007669"/>
    <property type="project" value="TreeGrafter"/>
</dbReference>
<feature type="domain" description="ABC3 transporter permease C-terminal" evidence="8">
    <location>
        <begin position="345"/>
        <end position="429"/>
    </location>
</feature>
<dbReference type="AlphaFoldDB" id="A0A8J6IM60"/>
<feature type="transmembrane region" description="Helical" evidence="7">
    <location>
        <begin position="341"/>
        <end position="365"/>
    </location>
</feature>
<feature type="transmembrane region" description="Helical" evidence="7">
    <location>
        <begin position="385"/>
        <end position="411"/>
    </location>
</feature>
<dbReference type="InterPro" id="IPR050250">
    <property type="entry name" value="Macrolide_Exporter_MacB"/>
</dbReference>
<evidence type="ECO:0000256" key="7">
    <source>
        <dbReference type="SAM" id="Phobius"/>
    </source>
</evidence>
<dbReference type="Pfam" id="PF02687">
    <property type="entry name" value="FtsX"/>
    <property type="match status" value="1"/>
</dbReference>
<feature type="region of interest" description="Disordered" evidence="6">
    <location>
        <begin position="121"/>
        <end position="153"/>
    </location>
</feature>
<evidence type="ECO:0000256" key="2">
    <source>
        <dbReference type="ARBA" id="ARBA00022475"/>
    </source>
</evidence>
<keyword evidence="4 7" id="KW-1133">Transmembrane helix</keyword>
<sequence length="518" mass="54029">MYIFHNAMRNITRYKGRSILIGIITGVIAVACCIALCIRQAAVTAKEDGLADLAITAQISVDRQGMMERSQQSGEDMRQALSGAQDLSLEQLELYATAECVQRFTYTISSSLSAAGELEPFSTDSAAEQSGSGQGGDMPGGMGGRGQMGVQGDFTVSGYTDAGDISGYQQGTLALTSGQLPDFSAGDNSCLISSELATLNGLAVGDTITLKNPSADSETYALTVTGIYQNSSSDSGQMGPMFSTASDPANQIITSFATLQQICTDSASRATTSTDADTGITSTSALRSQTAGTYYFADVAHYEQFEEQVRALGLPDDYTVQSSDISRFEQSLTPLENLSNFAGWFLLVVLAIGAVILVVFGIFTIRERKYEVGVLTAIGMKKSKVALQFVLEMFCVTVASFIIGTGIGAVASVPVGNALLSAQQSSASQSIQQPGDMGGRGADKNTAAASGDMPGGAPGGFGGMVQGAADYVDQVNASLDLQVLLQLLGLGIALSIVSSAVGVVFIMRYEPLQILADR</sequence>
<keyword evidence="2" id="KW-1003">Cell membrane</keyword>
<evidence type="ECO:0000256" key="5">
    <source>
        <dbReference type="ARBA" id="ARBA00023136"/>
    </source>
</evidence>
<feature type="compositionally biased region" description="Gly residues" evidence="6">
    <location>
        <begin position="132"/>
        <end position="149"/>
    </location>
</feature>
<dbReference type="PANTHER" id="PTHR30572">
    <property type="entry name" value="MEMBRANE COMPONENT OF TRANSPORTER-RELATED"/>
    <property type="match status" value="1"/>
</dbReference>
<evidence type="ECO:0000256" key="1">
    <source>
        <dbReference type="ARBA" id="ARBA00004651"/>
    </source>
</evidence>
<evidence type="ECO:0000256" key="3">
    <source>
        <dbReference type="ARBA" id="ARBA00022692"/>
    </source>
</evidence>
<gene>
    <name evidence="9" type="ORF">H8K20_02640</name>
</gene>
<comment type="caution">
    <text evidence="9">The sequence shown here is derived from an EMBL/GenBank/DDBJ whole genome shotgun (WGS) entry which is preliminary data.</text>
</comment>
<keyword evidence="5 7" id="KW-0472">Membrane</keyword>
<name>A0A8J6IM60_9FIRM</name>
<dbReference type="RefSeq" id="WP_186487395.1">
    <property type="nucleotide sequence ID" value="NZ_JACOGI010000001.1"/>
</dbReference>
<dbReference type="GO" id="GO:0005886">
    <property type="term" value="C:plasma membrane"/>
    <property type="evidence" value="ECO:0007669"/>
    <property type="project" value="UniProtKB-SubCell"/>
</dbReference>
<dbReference type="PANTHER" id="PTHR30572:SF9">
    <property type="entry name" value="ABC TRANSPORTER PERMEASE PROTEIN"/>
    <property type="match status" value="1"/>
</dbReference>
<dbReference type="InterPro" id="IPR003838">
    <property type="entry name" value="ABC3_permease_C"/>
</dbReference>
<feature type="region of interest" description="Disordered" evidence="6">
    <location>
        <begin position="430"/>
        <end position="449"/>
    </location>
</feature>
<protein>
    <submittedName>
        <fullName evidence="9">ABC transporter permease</fullName>
    </submittedName>
</protein>
<accession>A0A8J6IM60</accession>
<evidence type="ECO:0000256" key="4">
    <source>
        <dbReference type="ARBA" id="ARBA00022989"/>
    </source>
</evidence>
<evidence type="ECO:0000313" key="10">
    <source>
        <dbReference type="Proteomes" id="UP000597668"/>
    </source>
</evidence>
<evidence type="ECO:0000256" key="6">
    <source>
        <dbReference type="SAM" id="MobiDB-lite"/>
    </source>
</evidence>
<dbReference type="Proteomes" id="UP000597668">
    <property type="component" value="Unassembled WGS sequence"/>
</dbReference>
<organism evidence="9 10">
    <name type="scientific">Neobittarella massiliensis</name>
    <name type="common">ex Bilen et al. 2018</name>
    <dbReference type="NCBI Taxonomy" id="2041842"/>
    <lineage>
        <taxon>Bacteria</taxon>
        <taxon>Bacillati</taxon>
        <taxon>Bacillota</taxon>
        <taxon>Clostridia</taxon>
        <taxon>Eubacteriales</taxon>
        <taxon>Oscillospiraceae</taxon>
        <taxon>Neobittarella (ex Bilen et al. 2018)</taxon>
    </lineage>
</organism>
<feature type="transmembrane region" description="Helical" evidence="7">
    <location>
        <begin position="483"/>
        <end position="506"/>
    </location>
</feature>